<name>A0A816QHU3_BRANA</name>
<keyword evidence="1" id="KW-1133">Transmembrane helix</keyword>
<accession>A0A816QHU3</accession>
<evidence type="ECO:0000256" key="1">
    <source>
        <dbReference type="SAM" id="Phobius"/>
    </source>
</evidence>
<protein>
    <submittedName>
        <fullName evidence="2">(rape) hypothetical protein</fullName>
    </submittedName>
</protein>
<feature type="non-terminal residue" evidence="2">
    <location>
        <position position="55"/>
    </location>
</feature>
<sequence length="55" mass="6577">MISAKNLKWAVLHKYALHLKKIINIVSILFLFRYQMVVVRNIFFITSWIDKADPE</sequence>
<keyword evidence="1" id="KW-0472">Membrane</keyword>
<dbReference type="EMBL" id="HG994370">
    <property type="protein sequence ID" value="CAF2060615.1"/>
    <property type="molecule type" value="Genomic_DNA"/>
</dbReference>
<reference evidence="2" key="1">
    <citation type="submission" date="2021-01" db="EMBL/GenBank/DDBJ databases">
        <authorList>
            <consortium name="Genoscope - CEA"/>
            <person name="William W."/>
        </authorList>
    </citation>
    <scope>NUCLEOTIDE SEQUENCE</scope>
</reference>
<keyword evidence="1" id="KW-0812">Transmembrane</keyword>
<evidence type="ECO:0000313" key="2">
    <source>
        <dbReference type="EMBL" id="CAF2060615.1"/>
    </source>
</evidence>
<gene>
    <name evidence="2" type="ORF">DARMORV10_C06P30830.1</name>
</gene>
<dbReference type="Proteomes" id="UP001295469">
    <property type="component" value="Chromosome C06"/>
</dbReference>
<dbReference type="AlphaFoldDB" id="A0A816QHU3"/>
<organism evidence="2">
    <name type="scientific">Brassica napus</name>
    <name type="common">Rape</name>
    <dbReference type="NCBI Taxonomy" id="3708"/>
    <lineage>
        <taxon>Eukaryota</taxon>
        <taxon>Viridiplantae</taxon>
        <taxon>Streptophyta</taxon>
        <taxon>Embryophyta</taxon>
        <taxon>Tracheophyta</taxon>
        <taxon>Spermatophyta</taxon>
        <taxon>Magnoliopsida</taxon>
        <taxon>eudicotyledons</taxon>
        <taxon>Gunneridae</taxon>
        <taxon>Pentapetalae</taxon>
        <taxon>rosids</taxon>
        <taxon>malvids</taxon>
        <taxon>Brassicales</taxon>
        <taxon>Brassicaceae</taxon>
        <taxon>Brassiceae</taxon>
        <taxon>Brassica</taxon>
    </lineage>
</organism>
<proteinExistence type="predicted"/>
<feature type="transmembrane region" description="Helical" evidence="1">
    <location>
        <begin position="21"/>
        <end position="49"/>
    </location>
</feature>